<dbReference type="OrthoDB" id="6120590at2"/>
<organism evidence="1 2">
    <name type="scientific">Neptuniibacter caesariensis</name>
    <dbReference type="NCBI Taxonomy" id="207954"/>
    <lineage>
        <taxon>Bacteria</taxon>
        <taxon>Pseudomonadati</taxon>
        <taxon>Pseudomonadota</taxon>
        <taxon>Gammaproteobacteria</taxon>
        <taxon>Oceanospirillales</taxon>
        <taxon>Oceanospirillaceae</taxon>
        <taxon>Neptuniibacter</taxon>
    </lineage>
</organism>
<gene>
    <name evidence="1" type="ORF">MED92_10004</name>
</gene>
<keyword evidence="2" id="KW-1185">Reference proteome</keyword>
<sequence>MSVLDFTELHLETELLWNEISVGDSVMLDADLYESNSFQLHKYQPYEVLAKLHSIAPEPSMLVVKSDVTGELINLHPALLCSYQSAQQPVSRA</sequence>
<proteinExistence type="predicted"/>
<dbReference type="RefSeq" id="WP_007019667.1">
    <property type="nucleotide sequence ID" value="NZ_CH724125.1"/>
</dbReference>
<evidence type="ECO:0000313" key="1">
    <source>
        <dbReference type="EMBL" id="EAR62030.1"/>
    </source>
</evidence>
<dbReference type="EMBL" id="AAOW01000004">
    <property type="protein sequence ID" value="EAR62030.1"/>
    <property type="molecule type" value="Genomic_DNA"/>
</dbReference>
<reference evidence="1 2" key="1">
    <citation type="submission" date="2006-02" db="EMBL/GenBank/DDBJ databases">
        <authorList>
            <person name="Pinhassi J."/>
            <person name="Pedros-Alio C."/>
            <person name="Ferriera S."/>
            <person name="Johnson J."/>
            <person name="Kravitz S."/>
            <person name="Halpern A."/>
            <person name="Remington K."/>
            <person name="Beeson K."/>
            <person name="Tran B."/>
            <person name="Rogers Y.-H."/>
            <person name="Friedman R."/>
            <person name="Venter J.C."/>
        </authorList>
    </citation>
    <scope>NUCLEOTIDE SEQUENCE [LARGE SCALE GENOMIC DNA]</scope>
    <source>
        <strain evidence="1 2">MED92</strain>
    </source>
</reference>
<evidence type="ECO:0000313" key="2">
    <source>
        <dbReference type="Proteomes" id="UP000002171"/>
    </source>
</evidence>
<name>A0A7U8C8H8_NEPCE</name>
<dbReference type="Proteomes" id="UP000002171">
    <property type="component" value="Unassembled WGS sequence"/>
</dbReference>
<accession>A0A7U8C8H8</accession>
<comment type="caution">
    <text evidence="1">The sequence shown here is derived from an EMBL/GenBank/DDBJ whole genome shotgun (WGS) entry which is preliminary data.</text>
</comment>
<protein>
    <submittedName>
        <fullName evidence="1">Uncharacterized protein</fullName>
    </submittedName>
</protein>
<dbReference type="AlphaFoldDB" id="A0A7U8C8H8"/>